<name>A0A0D1Z9X3_9EURO</name>
<gene>
    <name evidence="1" type="ORF">PV11_05543</name>
</gene>
<protein>
    <submittedName>
        <fullName evidence="1">Uncharacterized protein</fullName>
    </submittedName>
</protein>
<proteinExistence type="predicted"/>
<dbReference type="HOGENOM" id="CLU_1427997_0_0_1"/>
<sequence>MDTTALSLMKTVFLVAFETEHLGTDNLRSSRQHLEEVGVALLDLADIAGALPGNRLASWKPHNKTYELWKSRILAPDDSTRNVRPCQTFDGTIVEHLGNNPGDPSFGARFDSIITKFCRRSLERAALAISSTTSTTFLTGLFAELKHGSAASLPLPHCDFETSTPTSAPPDQLWQYHSIVIQSSPPDLCI</sequence>
<dbReference type="Proteomes" id="UP000053599">
    <property type="component" value="Unassembled WGS sequence"/>
</dbReference>
<accession>A0A0D1Z9X3</accession>
<organism evidence="1 2">
    <name type="scientific">Exophiala sideris</name>
    <dbReference type="NCBI Taxonomy" id="1016849"/>
    <lineage>
        <taxon>Eukaryota</taxon>
        <taxon>Fungi</taxon>
        <taxon>Dikarya</taxon>
        <taxon>Ascomycota</taxon>
        <taxon>Pezizomycotina</taxon>
        <taxon>Eurotiomycetes</taxon>
        <taxon>Chaetothyriomycetidae</taxon>
        <taxon>Chaetothyriales</taxon>
        <taxon>Herpotrichiellaceae</taxon>
        <taxon>Exophiala</taxon>
    </lineage>
</organism>
<dbReference type="AlphaFoldDB" id="A0A0D1Z9X3"/>
<evidence type="ECO:0000313" key="1">
    <source>
        <dbReference type="EMBL" id="KIV83523.1"/>
    </source>
</evidence>
<dbReference type="EMBL" id="KN846952">
    <property type="protein sequence ID" value="KIV83523.1"/>
    <property type="molecule type" value="Genomic_DNA"/>
</dbReference>
<evidence type="ECO:0000313" key="2">
    <source>
        <dbReference type="Proteomes" id="UP000053599"/>
    </source>
</evidence>
<reference evidence="1 2" key="1">
    <citation type="submission" date="2015-01" db="EMBL/GenBank/DDBJ databases">
        <title>The Genome Sequence of Exophiala sideris CBS121828.</title>
        <authorList>
            <consortium name="The Broad Institute Genomics Platform"/>
            <person name="Cuomo C."/>
            <person name="de Hoog S."/>
            <person name="Gorbushina A."/>
            <person name="Stielow B."/>
            <person name="Teixiera M."/>
            <person name="Abouelleil A."/>
            <person name="Chapman S.B."/>
            <person name="Priest M."/>
            <person name="Young S.K."/>
            <person name="Wortman J."/>
            <person name="Nusbaum C."/>
            <person name="Birren B."/>
        </authorList>
    </citation>
    <scope>NUCLEOTIDE SEQUENCE [LARGE SCALE GENOMIC DNA]</scope>
    <source>
        <strain evidence="1 2">CBS 121828</strain>
    </source>
</reference>